<dbReference type="Proteomes" id="UP000469523">
    <property type="component" value="Unassembled WGS sequence"/>
</dbReference>
<dbReference type="InterPro" id="IPR055178">
    <property type="entry name" value="RsdA/BaiN/AoA(So)-like_dom"/>
</dbReference>
<evidence type="ECO:0000313" key="7">
    <source>
        <dbReference type="Proteomes" id="UP000469523"/>
    </source>
</evidence>
<keyword evidence="7" id="KW-1185">Reference proteome</keyword>
<dbReference type="SUPFAM" id="SSF160996">
    <property type="entry name" value="HI0933 insert domain-like"/>
    <property type="match status" value="1"/>
</dbReference>
<comment type="cofactor">
    <cofactor evidence="1">
        <name>FAD</name>
        <dbReference type="ChEBI" id="CHEBI:57692"/>
    </cofactor>
</comment>
<evidence type="ECO:0000256" key="1">
    <source>
        <dbReference type="ARBA" id="ARBA00001974"/>
    </source>
</evidence>
<dbReference type="PANTHER" id="PTHR42887">
    <property type="entry name" value="OS12G0638800 PROTEIN"/>
    <property type="match status" value="1"/>
</dbReference>
<dbReference type="Gene3D" id="3.50.50.60">
    <property type="entry name" value="FAD/NAD(P)-binding domain"/>
    <property type="match status" value="1"/>
</dbReference>
<name>A0A6N7XDW1_9FIRM</name>
<comment type="caution">
    <text evidence="6">The sequence shown here is derived from an EMBL/GenBank/DDBJ whole genome shotgun (WGS) entry which is preliminary data.</text>
</comment>
<evidence type="ECO:0000259" key="4">
    <source>
        <dbReference type="Pfam" id="PF03486"/>
    </source>
</evidence>
<dbReference type="Pfam" id="PF22780">
    <property type="entry name" value="HI0933_like_1st"/>
    <property type="match status" value="1"/>
</dbReference>
<dbReference type="NCBIfam" id="TIGR00275">
    <property type="entry name" value="aminoacetone oxidase family FAD-binding enzyme"/>
    <property type="match status" value="1"/>
</dbReference>
<sequence length="408" mass="45542">MDEKEKIGIIGAGPAGIIAAGIAGSRGKDVTLIEKNERIGKKLFITGKGRCNITNNSPIEDFFDNVMKNKNFLYSSFYSFSNIDILDLFHSYGLKTKVERGNRVFPESDKSSDVIKTLQKFLNSNNVNLILNTNITSIYYDDSKFVVIANEDKMVFDKLIIATGGASYPGTGSTGDGYKLSKRLGHNITELKPSLVPIEVNEDWVKDLQGLSLKNVNISAYTKNKPLYNEFGEMVFTHYGISGPIVLSMSNYLHNYTNGKINLQIDLKPALDEKTLDERILRDFQIYNNKYIRNALDDLLPQRLIPIIIFSSDIDPEKTVNQVTKEERIRLLNNIKGLTFTFKSFRPIEEAIITSGGVSTKEINPSTMESKLIEGLYFAGEVIDVDALTGGYNLQIAYSTGYLAGMNV</sequence>
<dbReference type="InterPro" id="IPR036188">
    <property type="entry name" value="FAD/NAD-bd_sf"/>
</dbReference>
<feature type="domain" description="RsdA/BaiN/AoA(So)-like Rossmann fold-like" evidence="4">
    <location>
        <begin position="7"/>
        <end position="406"/>
    </location>
</feature>
<evidence type="ECO:0000256" key="2">
    <source>
        <dbReference type="ARBA" id="ARBA00022630"/>
    </source>
</evidence>
<dbReference type="Pfam" id="PF03486">
    <property type="entry name" value="HI0933_like"/>
    <property type="match status" value="1"/>
</dbReference>
<dbReference type="RefSeq" id="WP_154438008.1">
    <property type="nucleotide sequence ID" value="NZ_VUNQ01000001.1"/>
</dbReference>
<evidence type="ECO:0000256" key="3">
    <source>
        <dbReference type="ARBA" id="ARBA00022827"/>
    </source>
</evidence>
<reference evidence="6 7" key="1">
    <citation type="submission" date="2019-09" db="EMBL/GenBank/DDBJ databases">
        <title>In-depth cultivation of the pig gut microbiome towards novel bacterial diversity and tailored functional studies.</title>
        <authorList>
            <person name="Wylensek D."/>
            <person name="Hitch T.C.A."/>
            <person name="Clavel T."/>
        </authorList>
    </citation>
    <scope>NUCLEOTIDE SEQUENCE [LARGE SCALE GENOMIC DNA]</scope>
    <source>
        <strain evidence="6 7">WCA3-693-APC-4?</strain>
    </source>
</reference>
<evidence type="ECO:0000313" key="6">
    <source>
        <dbReference type="EMBL" id="MST99935.1"/>
    </source>
</evidence>
<proteinExistence type="predicted"/>
<dbReference type="Gene3D" id="2.40.30.10">
    <property type="entry name" value="Translation factors"/>
    <property type="match status" value="1"/>
</dbReference>
<organism evidence="6 7">
    <name type="scientific">Tissierella pigra</name>
    <dbReference type="NCBI Taxonomy" id="2607614"/>
    <lineage>
        <taxon>Bacteria</taxon>
        <taxon>Bacillati</taxon>
        <taxon>Bacillota</taxon>
        <taxon>Tissierellia</taxon>
        <taxon>Tissierellales</taxon>
        <taxon>Tissierellaceae</taxon>
        <taxon>Tissierella</taxon>
    </lineage>
</organism>
<accession>A0A6N7XDW1</accession>
<keyword evidence="2" id="KW-0285">Flavoprotein</keyword>
<dbReference type="AlphaFoldDB" id="A0A6N7XDW1"/>
<dbReference type="InterPro" id="IPR023166">
    <property type="entry name" value="BaiN-like_dom_sf"/>
</dbReference>
<dbReference type="Gene3D" id="1.10.8.260">
    <property type="entry name" value="HI0933 insert domain-like"/>
    <property type="match status" value="1"/>
</dbReference>
<feature type="domain" description="RsdA/BaiN/AoA(So)-like insert" evidence="5">
    <location>
        <begin position="192"/>
        <end position="353"/>
    </location>
</feature>
<protein>
    <submittedName>
        <fullName evidence="6">NAD(P)/FAD-dependent oxidoreductase</fullName>
    </submittedName>
</protein>
<dbReference type="SUPFAM" id="SSF51905">
    <property type="entry name" value="FAD/NAD(P)-binding domain"/>
    <property type="match status" value="1"/>
</dbReference>
<evidence type="ECO:0000259" key="5">
    <source>
        <dbReference type="Pfam" id="PF22780"/>
    </source>
</evidence>
<keyword evidence="3" id="KW-0274">FAD</keyword>
<dbReference type="InterPro" id="IPR057661">
    <property type="entry name" value="RsdA/BaiN/AoA(So)_Rossmann"/>
</dbReference>
<dbReference type="InterPro" id="IPR004792">
    <property type="entry name" value="BaiN-like"/>
</dbReference>
<dbReference type="EMBL" id="VUNQ01000001">
    <property type="protein sequence ID" value="MST99935.1"/>
    <property type="molecule type" value="Genomic_DNA"/>
</dbReference>
<dbReference type="PANTHER" id="PTHR42887:SF2">
    <property type="entry name" value="OS12G0638800 PROTEIN"/>
    <property type="match status" value="1"/>
</dbReference>
<gene>
    <name evidence="6" type="ORF">FYJ83_00460</name>
</gene>